<dbReference type="Proteomes" id="UP001199631">
    <property type="component" value="Unassembled WGS sequence"/>
</dbReference>
<organism evidence="2 3">
    <name type="scientific">Oceanobacillus jordanicus</name>
    <dbReference type="NCBI Taxonomy" id="2867266"/>
    <lineage>
        <taxon>Bacteria</taxon>
        <taxon>Bacillati</taxon>
        <taxon>Bacillota</taxon>
        <taxon>Bacilli</taxon>
        <taxon>Bacillales</taxon>
        <taxon>Bacillaceae</taxon>
        <taxon>Oceanobacillus</taxon>
    </lineage>
</organism>
<dbReference type="RefSeq" id="WP_238020593.1">
    <property type="nucleotide sequence ID" value="NZ_JAIFZM010000012.1"/>
</dbReference>
<dbReference type="InterPro" id="IPR050491">
    <property type="entry name" value="AmpC-like"/>
</dbReference>
<dbReference type="InterPro" id="IPR012338">
    <property type="entry name" value="Beta-lactam/transpept-like"/>
</dbReference>
<dbReference type="AlphaFoldDB" id="A0AAW5B6F4"/>
<evidence type="ECO:0000313" key="2">
    <source>
        <dbReference type="EMBL" id="MCG3420248.1"/>
    </source>
</evidence>
<evidence type="ECO:0000259" key="1">
    <source>
        <dbReference type="Pfam" id="PF00144"/>
    </source>
</evidence>
<proteinExistence type="predicted"/>
<feature type="domain" description="Beta-lactamase-related" evidence="1">
    <location>
        <begin position="10"/>
        <end position="359"/>
    </location>
</feature>
<gene>
    <name evidence="2" type="ORF">K3T81_13975</name>
</gene>
<evidence type="ECO:0000313" key="3">
    <source>
        <dbReference type="Proteomes" id="UP001199631"/>
    </source>
</evidence>
<protein>
    <submittedName>
        <fullName evidence="2">Beta-lactamase family protein</fullName>
    </submittedName>
</protein>
<name>A0AAW5B6F4_9BACI</name>
<dbReference type="InterPro" id="IPR001466">
    <property type="entry name" value="Beta-lactam-related"/>
</dbReference>
<comment type="caution">
    <text evidence="2">The sequence shown here is derived from an EMBL/GenBank/DDBJ whole genome shotgun (WGS) entry which is preliminary data.</text>
</comment>
<dbReference type="EMBL" id="JAIFZM010000012">
    <property type="protein sequence ID" value="MCG3420248.1"/>
    <property type="molecule type" value="Genomic_DNA"/>
</dbReference>
<dbReference type="PANTHER" id="PTHR46825:SF9">
    <property type="entry name" value="BETA-LACTAMASE-RELATED DOMAIN-CONTAINING PROTEIN"/>
    <property type="match status" value="1"/>
</dbReference>
<dbReference type="PANTHER" id="PTHR46825">
    <property type="entry name" value="D-ALANYL-D-ALANINE-CARBOXYPEPTIDASE/ENDOPEPTIDASE AMPH"/>
    <property type="match status" value="1"/>
</dbReference>
<accession>A0AAW5B6F4</accession>
<reference evidence="2 3" key="1">
    <citation type="journal article" date="2022" name="Evol. Bioinform. Online">
        <title>Draft Genome Sequence of Oceanobacillus jordanicus Strain GSFE11, a Halotolerant Plant Growth-Promoting Bacterial Endophyte Isolated From the Jordan Valley.</title>
        <authorList>
            <person name="Alhindi T."/>
            <person name="Albdaiwi R."/>
        </authorList>
    </citation>
    <scope>NUCLEOTIDE SEQUENCE [LARGE SCALE GENOMIC DNA]</scope>
    <source>
        <strain evidence="2 3">GSFE11</strain>
    </source>
</reference>
<dbReference type="Gene3D" id="3.40.710.10">
    <property type="entry name" value="DD-peptidase/beta-lactamase superfamily"/>
    <property type="match status" value="1"/>
</dbReference>
<dbReference type="Pfam" id="PF00144">
    <property type="entry name" value="Beta-lactamase"/>
    <property type="match status" value="1"/>
</dbReference>
<sequence length="480" mass="53608">MKQTTEIREFERYTDDILKRYNVPGFAMGIAEYGELGYKKEFGFRDSEAKLPLSLDTVFGVGSITKAITAIAILQLQEKGKLNVHDPVSNYLPEFKLSNEEQSNKIMIHHFLTHSSGLPPLATLMGAVKKSMESDPTFKVDPEQGNPLDAIQTIDTHGDLLDAITKTEFTLLGEPGTEFSYSNDGYAHLGAIIETVSGMSYEQYVQENIFNPAGMHHSVFQYEDLKGYEDIAVLYALETNEDEKMIARSNHPWDAPAMRAAGFIKSTVNDMLKFMEIIRNEGKVGSARILSAESVKVMTTPYMQCSHDTYYGYGVMIIPDFFGYKLIHHGGDIKGVTAQMGILPERGLTGISLANLAEAPSSKLLFSGFASYLGKPADASHLDVEIVDIPRENLKEFEGTFMANDGMTSTFYLENGELYVAIPGFVTKVLKPIGNDQFLTSMRDQDTTIRFRRNENRNIHRVEVAFRQISKVEEGNESMN</sequence>
<keyword evidence="3" id="KW-1185">Reference proteome</keyword>
<dbReference type="SUPFAM" id="SSF56601">
    <property type="entry name" value="beta-lactamase/transpeptidase-like"/>
    <property type="match status" value="1"/>
</dbReference>